<sequence>GTGKSVSEVSVESTVQLAKAVESEVVQMTLQKSGSGNKAIASLGSGGSTNSYMTDIFSAPDSLIEFSSDIKEINFGVGSSKLQNPGGNRSQGAQATKPAPVLKSESKRSNRLLQKNKKADKQVLWQKMVRKEVAKKSEEKKVAQKNSKKSSVGGKPVTNKNRSNRSSNLTPVLGARPIGGSKIPLQQSSFR</sequence>
<feature type="region of interest" description="Disordered" evidence="1">
    <location>
        <begin position="32"/>
        <end position="51"/>
    </location>
</feature>
<feature type="non-terminal residue" evidence="2">
    <location>
        <position position="1"/>
    </location>
</feature>
<evidence type="ECO:0000256" key="1">
    <source>
        <dbReference type="SAM" id="MobiDB-lite"/>
    </source>
</evidence>
<evidence type="ECO:0000313" key="2">
    <source>
        <dbReference type="EMBL" id="SVB67902.1"/>
    </source>
</evidence>
<protein>
    <submittedName>
        <fullName evidence="2">Uncharacterized protein</fullName>
    </submittedName>
</protein>
<gene>
    <name evidence="2" type="ORF">METZ01_LOCUS220756</name>
</gene>
<feature type="region of interest" description="Disordered" evidence="1">
    <location>
        <begin position="77"/>
        <end position="191"/>
    </location>
</feature>
<feature type="compositionally biased region" description="Polar residues" evidence="1">
    <location>
        <begin position="80"/>
        <end position="94"/>
    </location>
</feature>
<reference evidence="2" key="1">
    <citation type="submission" date="2018-05" db="EMBL/GenBank/DDBJ databases">
        <authorList>
            <person name="Lanie J.A."/>
            <person name="Ng W.-L."/>
            <person name="Kazmierczak K.M."/>
            <person name="Andrzejewski T.M."/>
            <person name="Davidsen T.M."/>
            <person name="Wayne K.J."/>
            <person name="Tettelin H."/>
            <person name="Glass J.I."/>
            <person name="Rusch D."/>
            <person name="Podicherti R."/>
            <person name="Tsui H.-C.T."/>
            <person name="Winkler M.E."/>
        </authorList>
    </citation>
    <scope>NUCLEOTIDE SEQUENCE</scope>
</reference>
<accession>A0A382FZ56</accession>
<feature type="compositionally biased region" description="Polar residues" evidence="1">
    <location>
        <begin position="158"/>
        <end position="170"/>
    </location>
</feature>
<dbReference type="EMBL" id="UINC01052501">
    <property type="protein sequence ID" value="SVB67902.1"/>
    <property type="molecule type" value="Genomic_DNA"/>
</dbReference>
<name>A0A382FZ56_9ZZZZ</name>
<dbReference type="AlphaFoldDB" id="A0A382FZ56"/>
<organism evidence="2">
    <name type="scientific">marine metagenome</name>
    <dbReference type="NCBI Taxonomy" id="408172"/>
    <lineage>
        <taxon>unclassified sequences</taxon>
        <taxon>metagenomes</taxon>
        <taxon>ecological metagenomes</taxon>
    </lineage>
</organism>
<feature type="compositionally biased region" description="Basic and acidic residues" evidence="1">
    <location>
        <begin position="129"/>
        <end position="142"/>
    </location>
</feature>
<proteinExistence type="predicted"/>